<keyword evidence="2" id="KW-1185">Reference proteome</keyword>
<reference evidence="2" key="1">
    <citation type="submission" date="2013-03" db="EMBL/GenBank/DDBJ databases">
        <title>The Genome Sequence of Anopheles christyi ACHKN1017.</title>
        <authorList>
            <consortium name="The Broad Institute Genomics Platform"/>
            <person name="Neafsey D.E."/>
            <person name="Besansky N."/>
            <person name="Walker B."/>
            <person name="Young S.K."/>
            <person name="Zeng Q."/>
            <person name="Gargeya S."/>
            <person name="Fitzgerald M."/>
            <person name="Haas B."/>
            <person name="Abouelleil A."/>
            <person name="Allen A.W."/>
            <person name="Alvarado L."/>
            <person name="Arachchi H.M."/>
            <person name="Berlin A.M."/>
            <person name="Chapman S.B."/>
            <person name="Gainer-Dewar J."/>
            <person name="Goldberg J."/>
            <person name="Griggs A."/>
            <person name="Gujja S."/>
            <person name="Hansen M."/>
            <person name="Howarth C."/>
            <person name="Imamovic A."/>
            <person name="Ireland A."/>
            <person name="Larimer J."/>
            <person name="McCowan C."/>
            <person name="Murphy C."/>
            <person name="Pearson M."/>
            <person name="Poon T.W."/>
            <person name="Priest M."/>
            <person name="Roberts A."/>
            <person name="Saif S."/>
            <person name="Shea T."/>
            <person name="Sisk P."/>
            <person name="Sykes S."/>
            <person name="Wortman J."/>
            <person name="Nusbaum C."/>
            <person name="Birren B."/>
        </authorList>
    </citation>
    <scope>NUCLEOTIDE SEQUENCE [LARGE SCALE GENOMIC DNA]</scope>
    <source>
        <strain evidence="2">ACHKN1017</strain>
    </source>
</reference>
<evidence type="ECO:0000313" key="2">
    <source>
        <dbReference type="Proteomes" id="UP000075881"/>
    </source>
</evidence>
<dbReference type="Proteomes" id="UP000075881">
    <property type="component" value="Unassembled WGS sequence"/>
</dbReference>
<name>A0A182KHP2_9DIPT</name>
<organism evidence="1 2">
    <name type="scientific">Anopheles christyi</name>
    <dbReference type="NCBI Taxonomy" id="43041"/>
    <lineage>
        <taxon>Eukaryota</taxon>
        <taxon>Metazoa</taxon>
        <taxon>Ecdysozoa</taxon>
        <taxon>Arthropoda</taxon>
        <taxon>Hexapoda</taxon>
        <taxon>Insecta</taxon>
        <taxon>Pterygota</taxon>
        <taxon>Neoptera</taxon>
        <taxon>Endopterygota</taxon>
        <taxon>Diptera</taxon>
        <taxon>Nematocera</taxon>
        <taxon>Culicoidea</taxon>
        <taxon>Culicidae</taxon>
        <taxon>Anophelinae</taxon>
        <taxon>Anopheles</taxon>
    </lineage>
</organism>
<proteinExistence type="predicted"/>
<sequence length="232" mass="25196">MHHVSAHTTFGAWWTQPAAAVVFPTGYVAGILSVQCILAPQSCSIVHVVATHTPYRRWAASCSWIVPARPGDQLTTCSTPTRNAIINRAKRVVRGPLATSALPSDSSRRCSWGCDRRRHFLLHARHLMLIPETNVSVQPARDATRIATDLTIAIHRAGNTNVAHIEPSRIETSGCYLISTNAIIGRTTSRCPPCPVSASRSTRPDSCSPLIVLLKTSWDIGCHRPDTSGCTC</sequence>
<protein>
    <submittedName>
        <fullName evidence="1">Uncharacterized protein</fullName>
    </submittedName>
</protein>
<evidence type="ECO:0000313" key="1">
    <source>
        <dbReference type="EnsemblMetazoa" id="ACHR014012-PA"/>
    </source>
</evidence>
<dbReference type="AlphaFoldDB" id="A0A182KHP2"/>
<dbReference type="EnsemblMetazoa" id="ACHR014012-RA">
    <property type="protein sequence ID" value="ACHR014012-PA"/>
    <property type="gene ID" value="ACHR014012"/>
</dbReference>
<reference evidence="1" key="2">
    <citation type="submission" date="2020-05" db="UniProtKB">
        <authorList>
            <consortium name="EnsemblMetazoa"/>
        </authorList>
    </citation>
    <scope>IDENTIFICATION</scope>
    <source>
        <strain evidence="1">ACHKN1017</strain>
    </source>
</reference>
<dbReference type="VEuPathDB" id="VectorBase:ACHR014012"/>
<accession>A0A182KHP2</accession>